<dbReference type="InterPro" id="IPR001031">
    <property type="entry name" value="Thioesterase"/>
</dbReference>
<dbReference type="AlphaFoldDB" id="A0A1T4T6A3"/>
<dbReference type="Gene3D" id="3.40.50.1820">
    <property type="entry name" value="alpha/beta hydrolase"/>
    <property type="match status" value="1"/>
</dbReference>
<organism evidence="2 3">
    <name type="scientific">Chitinophaga eiseniae</name>
    <dbReference type="NCBI Taxonomy" id="634771"/>
    <lineage>
        <taxon>Bacteria</taxon>
        <taxon>Pseudomonadati</taxon>
        <taxon>Bacteroidota</taxon>
        <taxon>Chitinophagia</taxon>
        <taxon>Chitinophagales</taxon>
        <taxon>Chitinophagaceae</taxon>
        <taxon>Chitinophaga</taxon>
    </lineage>
</organism>
<dbReference type="STRING" id="634771.SAMN04488128_1046"/>
<keyword evidence="3" id="KW-1185">Reference proteome</keyword>
<reference evidence="3" key="1">
    <citation type="submission" date="2017-02" db="EMBL/GenBank/DDBJ databases">
        <authorList>
            <person name="Varghese N."/>
            <person name="Submissions S."/>
        </authorList>
    </citation>
    <scope>NUCLEOTIDE SEQUENCE [LARGE SCALE GENOMIC DNA]</scope>
    <source>
        <strain evidence="3">DSM 22224</strain>
    </source>
</reference>
<dbReference type="InterPro" id="IPR029058">
    <property type="entry name" value="AB_hydrolase_fold"/>
</dbReference>
<evidence type="ECO:0000313" key="3">
    <source>
        <dbReference type="Proteomes" id="UP000190367"/>
    </source>
</evidence>
<gene>
    <name evidence="2" type="ORF">SAMN04488128_1046</name>
</gene>
<evidence type="ECO:0000313" key="2">
    <source>
        <dbReference type="EMBL" id="SKA35781.1"/>
    </source>
</evidence>
<dbReference type="OrthoDB" id="9757538at2"/>
<dbReference type="RefSeq" id="WP_078671380.1">
    <property type="nucleotide sequence ID" value="NZ_FUWZ01000004.1"/>
</dbReference>
<protein>
    <submittedName>
        <fullName evidence="2">Thioesterase domain-containing protein</fullName>
    </submittedName>
</protein>
<name>A0A1T4T6A3_9BACT</name>
<evidence type="ECO:0000259" key="1">
    <source>
        <dbReference type="Pfam" id="PF00975"/>
    </source>
</evidence>
<sequence>MCNIFSKKNRHIRILNYEQHTRPLFIIPGTGGKCHSFRMLGRMFRNTCSLYGLDMMGAGRGEAPLKDIPGIAAQNIAWIREVQPSGPYRIIGHSFGAYILLEMIKQLEAAGDALDFAIVLDQALEKTFNPPLECSEADFMMFLAQGYFESFKVLAQPYPEWVLEMKAHIDTLPPAEMMPYITACISDRIPAVAGKVEYFSRLVNLRFYNDTMTYVPAGKIYAPVILLRAGKNNWQGMEETLGWSAFSDNITVKTVPGNHYNLMRGKNAIEVVHVIKNSIAACERSSAFPVVPVL</sequence>
<dbReference type="Pfam" id="PF00975">
    <property type="entry name" value="Thioesterase"/>
    <property type="match status" value="1"/>
</dbReference>
<dbReference type="SUPFAM" id="SSF53474">
    <property type="entry name" value="alpha/beta-Hydrolases"/>
    <property type="match status" value="1"/>
</dbReference>
<feature type="domain" description="Thioesterase" evidence="1">
    <location>
        <begin position="22"/>
        <end position="122"/>
    </location>
</feature>
<dbReference type="Proteomes" id="UP000190367">
    <property type="component" value="Unassembled WGS sequence"/>
</dbReference>
<proteinExistence type="predicted"/>
<dbReference type="EMBL" id="FUWZ01000004">
    <property type="protein sequence ID" value="SKA35781.1"/>
    <property type="molecule type" value="Genomic_DNA"/>
</dbReference>
<accession>A0A1T4T6A3</accession>